<evidence type="ECO:0000256" key="1">
    <source>
        <dbReference type="ARBA" id="ARBA00007894"/>
    </source>
</evidence>
<sequence length="463" mass="52012">MCKKWHKVMNTGQEKIVTRFAPSPTGFLHIGGARTALFNFLYAKKYGGKMLLRIEDTDRERSKKEYEDDIIEGLAWLGIEWAGKGGAPDEPYRQSERTEIYKTYLEKLIGGENAYVSQEERMGKRGTVIRFKNPNTRVTFHDEIRGDVSFDTTDLGDFVIAKDMETPLYHLAVVIDDFEMGVTHIIRGEDGISNTPRQILIQEAIGAPRPVYAHIPLILAPDRSKLSKRHGAVSVNEFRKEGYLPDAMVNFLALMGWSPQAVGLETDILSPSELGEAFSLAHVQKGGAIFNRDKLNALNRAYIKKMSLEAQVSTVRKWLPDKDPAIIEKITPLVVERINTFKDIETLEKNGEFAYFFSEPVYDDKKLNWKNTPSGETQNYLAHISGILSNIPDAQFAADHLKGAIWSYAEENGKGQVLWPFRYALSGRDTSPDPFTIAGIIGKQETLARISRASEQLGGILLI</sequence>
<feature type="domain" description="Glutamyl/glutaminyl-tRNA synthetase class Ib catalytic" evidence="8">
    <location>
        <begin position="15"/>
        <end position="119"/>
    </location>
</feature>
<dbReference type="PANTHER" id="PTHR43311">
    <property type="entry name" value="GLUTAMATE--TRNA LIGASE"/>
    <property type="match status" value="1"/>
</dbReference>
<dbReference type="EC" id="6.1.1.17" evidence="7"/>
<dbReference type="HAMAP" id="MF_00022">
    <property type="entry name" value="Glu_tRNA_synth_type1"/>
    <property type="match status" value="1"/>
</dbReference>
<protein>
    <recommendedName>
        <fullName evidence="7">Glutamate--tRNA ligase</fullName>
        <ecNumber evidence="7">6.1.1.17</ecNumber>
    </recommendedName>
    <alternativeName>
        <fullName evidence="7">Glutamyl-tRNA synthetase</fullName>
        <shortName evidence="7">GluRS</shortName>
    </alternativeName>
</protein>
<dbReference type="Pfam" id="PF19269">
    <property type="entry name" value="Anticodon_2"/>
    <property type="match status" value="1"/>
</dbReference>
<dbReference type="AlphaFoldDB" id="A0A2H0CWX2"/>
<evidence type="ECO:0000313" key="10">
    <source>
        <dbReference type="EMBL" id="PIP73890.1"/>
    </source>
</evidence>
<proteinExistence type="inferred from homology"/>
<name>A0A2H0CWX2_9BACT</name>
<keyword evidence="6 7" id="KW-0030">Aminoacyl-tRNA synthetase</keyword>
<dbReference type="InterPro" id="IPR020058">
    <property type="entry name" value="Glu/Gln-tRNA-synth_Ib_cat-dom"/>
</dbReference>
<evidence type="ECO:0000259" key="8">
    <source>
        <dbReference type="Pfam" id="PF00749"/>
    </source>
</evidence>
<evidence type="ECO:0000256" key="5">
    <source>
        <dbReference type="ARBA" id="ARBA00022917"/>
    </source>
</evidence>
<evidence type="ECO:0000256" key="6">
    <source>
        <dbReference type="ARBA" id="ARBA00023146"/>
    </source>
</evidence>
<dbReference type="InterPro" id="IPR004527">
    <property type="entry name" value="Glu-tRNA-ligase_bac/mito"/>
</dbReference>
<gene>
    <name evidence="7" type="primary">gltX</name>
    <name evidence="10" type="ORF">COW88_00500</name>
</gene>
<dbReference type="GO" id="GO:0004818">
    <property type="term" value="F:glutamate-tRNA ligase activity"/>
    <property type="evidence" value="ECO:0007669"/>
    <property type="project" value="UniProtKB-UniRule"/>
</dbReference>
<keyword evidence="7" id="KW-0963">Cytoplasm</keyword>
<dbReference type="SUPFAM" id="SSF48163">
    <property type="entry name" value="An anticodon-binding domain of class I aminoacyl-tRNA synthetases"/>
    <property type="match status" value="1"/>
</dbReference>
<dbReference type="GO" id="GO:0005829">
    <property type="term" value="C:cytosol"/>
    <property type="evidence" value="ECO:0007669"/>
    <property type="project" value="TreeGrafter"/>
</dbReference>
<comment type="subunit">
    <text evidence="7">Monomer.</text>
</comment>
<evidence type="ECO:0000256" key="2">
    <source>
        <dbReference type="ARBA" id="ARBA00022598"/>
    </source>
</evidence>
<dbReference type="Proteomes" id="UP000230638">
    <property type="component" value="Unassembled WGS sequence"/>
</dbReference>
<dbReference type="SUPFAM" id="SSF52374">
    <property type="entry name" value="Nucleotidylyl transferase"/>
    <property type="match status" value="1"/>
</dbReference>
<comment type="catalytic activity">
    <reaction evidence="7">
        <text>tRNA(Glu) + L-glutamate + ATP = L-glutamyl-tRNA(Glu) + AMP + diphosphate</text>
        <dbReference type="Rhea" id="RHEA:23540"/>
        <dbReference type="Rhea" id="RHEA-COMP:9663"/>
        <dbReference type="Rhea" id="RHEA-COMP:9680"/>
        <dbReference type="ChEBI" id="CHEBI:29985"/>
        <dbReference type="ChEBI" id="CHEBI:30616"/>
        <dbReference type="ChEBI" id="CHEBI:33019"/>
        <dbReference type="ChEBI" id="CHEBI:78442"/>
        <dbReference type="ChEBI" id="CHEBI:78520"/>
        <dbReference type="ChEBI" id="CHEBI:456215"/>
        <dbReference type="EC" id="6.1.1.17"/>
    </reaction>
</comment>
<dbReference type="InterPro" id="IPR020751">
    <property type="entry name" value="aa-tRNA-synth_I_codon-bd_sub2"/>
</dbReference>
<dbReference type="InterPro" id="IPR014729">
    <property type="entry name" value="Rossmann-like_a/b/a_fold"/>
</dbReference>
<dbReference type="InterPro" id="IPR008925">
    <property type="entry name" value="aa_tRNA-synth_I_cd-bd_sf"/>
</dbReference>
<comment type="subcellular location">
    <subcellularLocation>
        <location evidence="7">Cytoplasm</location>
    </subcellularLocation>
</comment>
<evidence type="ECO:0000259" key="9">
    <source>
        <dbReference type="Pfam" id="PF19269"/>
    </source>
</evidence>
<keyword evidence="2 7" id="KW-0436">Ligase</keyword>
<dbReference type="GO" id="GO:0008270">
    <property type="term" value="F:zinc ion binding"/>
    <property type="evidence" value="ECO:0007669"/>
    <property type="project" value="InterPro"/>
</dbReference>
<evidence type="ECO:0000313" key="11">
    <source>
        <dbReference type="Proteomes" id="UP000230638"/>
    </source>
</evidence>
<dbReference type="PANTHER" id="PTHR43311:SF2">
    <property type="entry name" value="GLUTAMATE--TRNA LIGASE, MITOCHONDRIAL-RELATED"/>
    <property type="match status" value="1"/>
</dbReference>
<keyword evidence="3 7" id="KW-0547">Nucleotide-binding</keyword>
<dbReference type="InterPro" id="IPR049940">
    <property type="entry name" value="GluQ/Sye"/>
</dbReference>
<feature type="short sequence motif" description="'HIGH' region" evidence="7">
    <location>
        <begin position="22"/>
        <end position="32"/>
    </location>
</feature>
<organism evidence="10 11">
    <name type="scientific">Candidatus Lloydbacteria bacterium CG22_combo_CG10-13_8_21_14_all_47_15</name>
    <dbReference type="NCBI Taxonomy" id="1974635"/>
    <lineage>
        <taxon>Bacteria</taxon>
        <taxon>Candidatus Lloydiibacteriota</taxon>
    </lineage>
</organism>
<dbReference type="InterPro" id="IPR000924">
    <property type="entry name" value="Glu/Gln-tRNA-synth"/>
</dbReference>
<dbReference type="InterPro" id="IPR045462">
    <property type="entry name" value="aa-tRNA-synth_I_cd-bd"/>
</dbReference>
<dbReference type="GO" id="GO:0005524">
    <property type="term" value="F:ATP binding"/>
    <property type="evidence" value="ECO:0007669"/>
    <property type="project" value="UniProtKB-UniRule"/>
</dbReference>
<accession>A0A2H0CWX2</accession>
<comment type="similarity">
    <text evidence="1 7">Belongs to the class-I aminoacyl-tRNA synthetase family. Glutamate--tRNA ligase type 1 subfamily.</text>
</comment>
<feature type="domain" description="Glutamyl/glutaminyl-tRNA synthetase class Ib catalytic" evidence="8">
    <location>
        <begin position="124"/>
        <end position="296"/>
    </location>
</feature>
<comment type="caution">
    <text evidence="10">The sequence shown here is derived from an EMBL/GenBank/DDBJ whole genome shotgun (WGS) entry which is preliminary data.</text>
</comment>
<keyword evidence="5 7" id="KW-0648">Protein biosynthesis</keyword>
<keyword evidence="4 7" id="KW-0067">ATP-binding</keyword>
<comment type="function">
    <text evidence="7">Catalyzes the attachment of glutamate to tRNA(Glu) in a two-step reaction: glutamate is first activated by ATP to form Glu-AMP and then transferred to the acceptor end of tRNA(Glu).</text>
</comment>
<feature type="short sequence motif" description="'KMSKS' region" evidence="7">
    <location>
        <begin position="225"/>
        <end position="229"/>
    </location>
</feature>
<dbReference type="PROSITE" id="PS00178">
    <property type="entry name" value="AA_TRNA_LIGASE_I"/>
    <property type="match status" value="1"/>
</dbReference>
<dbReference type="EMBL" id="PCTL01000003">
    <property type="protein sequence ID" value="PIP73890.1"/>
    <property type="molecule type" value="Genomic_DNA"/>
</dbReference>
<feature type="domain" description="Aminoacyl-tRNA synthetase class I anticodon-binding" evidence="9">
    <location>
        <begin position="314"/>
        <end position="453"/>
    </location>
</feature>
<dbReference type="InterPro" id="IPR033910">
    <property type="entry name" value="GluRS_core"/>
</dbReference>
<dbReference type="PRINTS" id="PR00987">
    <property type="entry name" value="TRNASYNTHGLU"/>
</dbReference>
<feature type="binding site" evidence="7">
    <location>
        <position position="228"/>
    </location>
    <ligand>
        <name>ATP</name>
        <dbReference type="ChEBI" id="CHEBI:30616"/>
    </ligand>
</feature>
<dbReference type="Gene3D" id="3.40.50.620">
    <property type="entry name" value="HUPs"/>
    <property type="match status" value="2"/>
</dbReference>
<dbReference type="GO" id="GO:0000049">
    <property type="term" value="F:tRNA binding"/>
    <property type="evidence" value="ECO:0007669"/>
    <property type="project" value="InterPro"/>
</dbReference>
<comment type="caution">
    <text evidence="7">Lacks conserved residue(s) required for the propagation of feature annotation.</text>
</comment>
<dbReference type="Gene3D" id="1.10.10.350">
    <property type="match status" value="1"/>
</dbReference>
<dbReference type="Pfam" id="PF00749">
    <property type="entry name" value="tRNA-synt_1c"/>
    <property type="match status" value="2"/>
</dbReference>
<evidence type="ECO:0000256" key="3">
    <source>
        <dbReference type="ARBA" id="ARBA00022741"/>
    </source>
</evidence>
<dbReference type="CDD" id="cd00808">
    <property type="entry name" value="GluRS_core"/>
    <property type="match status" value="1"/>
</dbReference>
<evidence type="ECO:0000256" key="4">
    <source>
        <dbReference type="ARBA" id="ARBA00022840"/>
    </source>
</evidence>
<reference evidence="10 11" key="1">
    <citation type="submission" date="2017-09" db="EMBL/GenBank/DDBJ databases">
        <title>Depth-based differentiation of microbial function through sediment-hosted aquifers and enrichment of novel symbionts in the deep terrestrial subsurface.</title>
        <authorList>
            <person name="Probst A.J."/>
            <person name="Ladd B."/>
            <person name="Jarett J.K."/>
            <person name="Geller-Mcgrath D.E."/>
            <person name="Sieber C.M."/>
            <person name="Emerson J.B."/>
            <person name="Anantharaman K."/>
            <person name="Thomas B.C."/>
            <person name="Malmstrom R."/>
            <person name="Stieglmeier M."/>
            <person name="Klingl A."/>
            <person name="Woyke T."/>
            <person name="Ryan C.M."/>
            <person name="Banfield J.F."/>
        </authorList>
    </citation>
    <scope>NUCLEOTIDE SEQUENCE [LARGE SCALE GENOMIC DNA]</scope>
    <source>
        <strain evidence="10">CG22_combo_CG10-13_8_21_14_all_47_15</strain>
    </source>
</reference>
<evidence type="ECO:0000256" key="7">
    <source>
        <dbReference type="HAMAP-Rule" id="MF_00022"/>
    </source>
</evidence>
<dbReference type="InterPro" id="IPR001412">
    <property type="entry name" value="aa-tRNA-synth_I_CS"/>
</dbReference>
<dbReference type="GO" id="GO:0006424">
    <property type="term" value="P:glutamyl-tRNA aminoacylation"/>
    <property type="evidence" value="ECO:0007669"/>
    <property type="project" value="UniProtKB-UniRule"/>
</dbReference>